<evidence type="ECO:0000256" key="10">
    <source>
        <dbReference type="ARBA" id="ARBA00022833"/>
    </source>
</evidence>
<keyword evidence="10 17" id="KW-0862">Zinc</keyword>
<dbReference type="PROSITE" id="PS50215">
    <property type="entry name" value="ADAM_MEPRO"/>
    <property type="match status" value="1"/>
</dbReference>
<dbReference type="InterPro" id="IPR036383">
    <property type="entry name" value="TSP1_rpt_sf"/>
</dbReference>
<dbReference type="InterPro" id="IPR024079">
    <property type="entry name" value="MetalloPept_cat_dom_sf"/>
</dbReference>
<dbReference type="InterPro" id="IPR010294">
    <property type="entry name" value="ADAMTS_spacer1"/>
</dbReference>
<evidence type="ECO:0000256" key="2">
    <source>
        <dbReference type="ARBA" id="ARBA00022525"/>
    </source>
</evidence>
<proteinExistence type="predicted"/>
<feature type="binding site" evidence="17">
    <location>
        <position position="348"/>
    </location>
    <ligand>
        <name>Ca(2+)</name>
        <dbReference type="ChEBI" id="CHEBI:29108"/>
        <label>2</label>
    </ligand>
</feature>
<evidence type="ECO:0000256" key="13">
    <source>
        <dbReference type="ARBA" id="ARBA00023157"/>
    </source>
</evidence>
<dbReference type="Pfam" id="PF19030">
    <property type="entry name" value="TSP1_ADAMTS"/>
    <property type="match status" value="7"/>
</dbReference>
<dbReference type="PANTHER" id="PTHR13723:SF189">
    <property type="entry name" value="A DISINTEGRIN AND METALLOPROTEINASE WITH THROMBOSPONDIN MOTIFS 12"/>
    <property type="match status" value="1"/>
</dbReference>
<feature type="active site" evidence="16 19">
    <location>
        <position position="408"/>
    </location>
</feature>
<evidence type="ECO:0000313" key="23">
    <source>
        <dbReference type="Proteomes" id="UP001108240"/>
    </source>
</evidence>
<keyword evidence="11" id="KW-0482">Metalloprotease</keyword>
<feature type="binding site" evidence="17">
    <location>
        <position position="348"/>
    </location>
    <ligand>
        <name>Ca(2+)</name>
        <dbReference type="ChEBI" id="CHEBI:29108"/>
        <label>1</label>
    </ligand>
</feature>
<keyword evidence="4" id="KW-0645">Protease</keyword>
<dbReference type="CDD" id="cd04273">
    <property type="entry name" value="ZnMc_ADAMTS_like"/>
    <property type="match status" value="1"/>
</dbReference>
<feature type="disulfide bond" evidence="18">
    <location>
        <begin position="337"/>
        <end position="391"/>
    </location>
</feature>
<dbReference type="Ensembl" id="ENSCCRT00000200441.1">
    <property type="protein sequence ID" value="ENSCCRP00000165710.1"/>
    <property type="gene ID" value="ENSCCRG00000001461.2"/>
</dbReference>
<reference evidence="22" key="1">
    <citation type="submission" date="2025-08" db="UniProtKB">
        <authorList>
            <consortium name="Ensembl"/>
        </authorList>
    </citation>
    <scope>IDENTIFICATION</scope>
</reference>
<dbReference type="Gene3D" id="3.40.390.10">
    <property type="entry name" value="Collagenase (Catalytic Domain)"/>
    <property type="match status" value="1"/>
</dbReference>
<sequence>MHPFTSAALVLISSPPARGNRRTVSHRISPPTPNYIPSFSVHFLSPSLTPDASCLYQKLPSGLTLTSSSASVLSRIFLFSFQELFIKQQSEFYVDHPEKVDGNGMLISYSLSHHFTDGRHKRDLNSAERRVFYKLNYKGQEFTLNLTTNDNLLSNEYVLKKHNRSLTEKRSQTSGNLACHLIGTVMDGNEQGTAAISTCEGLVRLNLSILLYGSEFSQQVEQERERWEQEQRQQGGDRNHNQHQEWERPRRISPRSISKERWVETMVVGDSKLVDYHGSGNVESYIFTIMNMVAGIFHDASIGNAIHIVLVRLILLHREEKGLKIIHHADTTLNSFCTWQKKLNPQSDTHPAHHDVAILITRKDICAGMNQPCETLGLSHLSGMCQPHRSCNINQDSGLPVAFTIAHELGHSFGIYHDGQGNDCELVGRHPFIMSRQLHYDSSPLTWSSCSKEYITRFLDRGWGFCLDDRPSKRDLSSPLAAPGVRYTPQHQCQLQYGPNATFCSEVENVCQILWCSVNGSCRSKLDSPIDGTRCGPEKWCISGECVIVGKLPETVHGGWGPWSTWSHCSRTCGAGVQSADRECIQPKPEFGGKYCTGERKRYRICNTKLCARKHPSFRDMQCSEFNTVPYHNELYEWIPVATRPCELHCKPVNEAFSEKMLDAVTDGTPCFMNNNSRNICVNGVCKEVGCDFGIDSNAKEDGCGVCLGDGSTCETVKENFVEQDGSGYTDLVLIPKGARDIFIQEVEEAGNFLVIRAADSEEYYLNGNYIIQWNGEYEAGGTKFYYDRTGNMENLTSAGPTTEPVMIQLLFREANPGVKYEYTIKRSRPLGNEILEPEHIWKYGAWTDCSTTCGLGEQHQPVRCFEAEVGVVEETLCDPSTRPDDRHRKCKNIDCPARWWVGGWQTCSATCGPNGVKKRTVLCIRTVAGEERVLHPGDCKQLLKPKPVVPCNRDVPCGSEWTVGNWSECSLSCDGGIKSRVIKCMAKQPGRCNSASRPRSTILCNLQSCSSTNRWTGSPFRPRFRPRDRPKVPTQAPGTQTPGYSTTLMPPNTSTTITTNTFPTSTTSDIIHEDDQDFILVRDDHKGKVSSTDTIMYFLSQCSTTCGLGAVWRSVVCSSEREEDCASVKKPEPARRCNLRPCATWKSGNWSKCPEGCVTDTKHREVHCFDTQSRRPLRPFHCQALSYKPHSSLPCSTQPCLQWMLSPWGECSKSCGRGVKERRVYCTVYQRCNITLKPNNTESCHLQPCTSWATEAWAQCSRSCGGGVQKRAVRCINEESGEEEKTSLCAKNNKPDSVQDCNPQECKTDLGKLYYIISCSVCFIIVDNPTVDPKCIWTLKNA</sequence>
<evidence type="ECO:0000256" key="20">
    <source>
        <dbReference type="SAM" id="MobiDB-lite"/>
    </source>
</evidence>
<feature type="region of interest" description="Disordered" evidence="20">
    <location>
        <begin position="223"/>
        <end position="252"/>
    </location>
</feature>
<dbReference type="Gene3D" id="2.60.120.830">
    <property type="match status" value="1"/>
</dbReference>
<keyword evidence="14" id="KW-0325">Glycoprotein</keyword>
<evidence type="ECO:0000256" key="18">
    <source>
        <dbReference type="PIRSR" id="PIRSR613273-3"/>
    </source>
</evidence>
<keyword evidence="8" id="KW-0677">Repeat</keyword>
<name>A0A9J8CKF5_CYPCA</name>
<dbReference type="GO" id="GO:0031012">
    <property type="term" value="C:extracellular matrix"/>
    <property type="evidence" value="ECO:0007669"/>
    <property type="project" value="TreeGrafter"/>
</dbReference>
<feature type="domain" description="Peptidase M12B" evidence="21">
    <location>
        <begin position="261"/>
        <end position="471"/>
    </location>
</feature>
<evidence type="ECO:0000256" key="16">
    <source>
        <dbReference type="PIRSR" id="PIRSR613273-1"/>
    </source>
</evidence>
<dbReference type="InterPro" id="IPR000884">
    <property type="entry name" value="TSP1_rpt"/>
</dbReference>
<dbReference type="InterPro" id="IPR045371">
    <property type="entry name" value="ADAMTS_CR_3"/>
</dbReference>
<keyword evidence="12" id="KW-0865">Zymogen</keyword>
<comment type="subcellular location">
    <subcellularLocation>
        <location evidence="1">Secreted</location>
        <location evidence="1">Extracellular space</location>
        <location evidence="1">Extracellular matrix</location>
    </subcellularLocation>
</comment>
<feature type="disulfide bond" evidence="18">
    <location>
        <begin position="573"/>
        <end position="611"/>
    </location>
</feature>
<evidence type="ECO:0000256" key="1">
    <source>
        <dbReference type="ARBA" id="ARBA00004498"/>
    </source>
</evidence>
<dbReference type="Pfam" id="PF05986">
    <property type="entry name" value="ADAMTS_spacer1"/>
    <property type="match status" value="1"/>
</dbReference>
<feature type="binding site" evidence="17">
    <location>
        <position position="264"/>
    </location>
    <ligand>
        <name>Ca(2+)</name>
        <dbReference type="ChEBI" id="CHEBI:29108"/>
        <label>1</label>
    </ligand>
</feature>
<keyword evidence="17" id="KW-0106">Calcium</keyword>
<evidence type="ECO:0000313" key="22">
    <source>
        <dbReference type="Ensembl" id="ENSCCRP00000165710.1"/>
    </source>
</evidence>
<evidence type="ECO:0000256" key="11">
    <source>
        <dbReference type="ARBA" id="ARBA00023049"/>
    </source>
</evidence>
<reference evidence="22" key="2">
    <citation type="submission" date="2025-09" db="UniProtKB">
        <authorList>
            <consortium name="Ensembl"/>
        </authorList>
    </citation>
    <scope>IDENTIFICATION</scope>
</reference>
<dbReference type="FunFam" id="2.60.120.830:FF:000001">
    <property type="entry name" value="A disintegrin and metalloproteinase with thrombospondin motifs 1"/>
    <property type="match status" value="1"/>
</dbReference>
<feature type="binding site" evidence="17 19">
    <location>
        <position position="407"/>
    </location>
    <ligand>
        <name>Zn(2+)</name>
        <dbReference type="ChEBI" id="CHEBI:29105"/>
        <note>catalytic</note>
    </ligand>
</feature>
<keyword evidence="23" id="KW-1185">Reference proteome</keyword>
<dbReference type="GO" id="GO:0030198">
    <property type="term" value="P:extracellular matrix organization"/>
    <property type="evidence" value="ECO:0007669"/>
    <property type="project" value="InterPro"/>
</dbReference>
<evidence type="ECO:0000256" key="19">
    <source>
        <dbReference type="PROSITE-ProRule" id="PRU00276"/>
    </source>
</evidence>
<dbReference type="PRINTS" id="PR01857">
    <property type="entry name" value="ADAMTSFAMILY"/>
</dbReference>
<dbReference type="GO" id="GO:0004222">
    <property type="term" value="F:metalloendopeptidase activity"/>
    <property type="evidence" value="ECO:0007669"/>
    <property type="project" value="InterPro"/>
</dbReference>
<keyword evidence="3" id="KW-0272">Extracellular matrix</keyword>
<dbReference type="InterPro" id="IPR013273">
    <property type="entry name" value="ADAMTS/ADAMTS-like"/>
</dbReference>
<feature type="disulfide bond" evidence="18">
    <location>
        <begin position="424"/>
        <end position="450"/>
    </location>
</feature>
<keyword evidence="7" id="KW-0732">Signal</keyword>
<evidence type="ECO:0000256" key="3">
    <source>
        <dbReference type="ARBA" id="ARBA00022530"/>
    </source>
</evidence>
<dbReference type="Pfam" id="PF01562">
    <property type="entry name" value="Pep_M12B_propep"/>
    <property type="match status" value="1"/>
</dbReference>
<dbReference type="InterPro" id="IPR001590">
    <property type="entry name" value="Peptidase_M12B"/>
</dbReference>
<feature type="binding site" evidence="17">
    <location>
        <position position="355"/>
    </location>
    <ligand>
        <name>Ca(2+)</name>
        <dbReference type="ChEBI" id="CHEBI:29108"/>
        <label>1</label>
    </ligand>
</feature>
<dbReference type="InterPro" id="IPR002870">
    <property type="entry name" value="Peptidase_M12B_N"/>
</dbReference>
<dbReference type="Pfam" id="PF00090">
    <property type="entry name" value="TSP_1"/>
    <property type="match status" value="1"/>
</dbReference>
<evidence type="ECO:0000256" key="7">
    <source>
        <dbReference type="ARBA" id="ARBA00022729"/>
    </source>
</evidence>
<dbReference type="InterPro" id="IPR006586">
    <property type="entry name" value="ADAM_Cys-rich"/>
</dbReference>
<dbReference type="PANTHER" id="PTHR13723">
    <property type="entry name" value="ADAMTS A DISINTEGRIN AND METALLOPROTEASE WITH THROMBOSPONDIN MOTIFS PROTEASE"/>
    <property type="match status" value="1"/>
</dbReference>
<organism evidence="22 23">
    <name type="scientific">Cyprinus carpio carpio</name>
    <dbReference type="NCBI Taxonomy" id="630221"/>
    <lineage>
        <taxon>Eukaryota</taxon>
        <taxon>Metazoa</taxon>
        <taxon>Chordata</taxon>
        <taxon>Craniata</taxon>
        <taxon>Vertebrata</taxon>
        <taxon>Euteleostomi</taxon>
        <taxon>Actinopterygii</taxon>
        <taxon>Neopterygii</taxon>
        <taxon>Teleostei</taxon>
        <taxon>Ostariophysi</taxon>
        <taxon>Cypriniformes</taxon>
        <taxon>Cyprinidae</taxon>
        <taxon>Cyprininae</taxon>
        <taxon>Cyprinus</taxon>
    </lineage>
</organism>
<dbReference type="SMART" id="SM00608">
    <property type="entry name" value="ACR"/>
    <property type="match status" value="1"/>
</dbReference>
<feature type="binding site" evidence="17">
    <location>
        <position position="469"/>
    </location>
    <ligand>
        <name>Ca(2+)</name>
        <dbReference type="ChEBI" id="CHEBI:29108"/>
        <label>1</label>
    </ligand>
</feature>
<dbReference type="SUPFAM" id="SSF82895">
    <property type="entry name" value="TSP-1 type 1 repeat"/>
    <property type="match status" value="7"/>
</dbReference>
<dbReference type="FunFam" id="2.20.100.10:FF:000006">
    <property type="entry name" value="A disintegrin and metalloproteinase with thrombospondin motifs 1"/>
    <property type="match status" value="1"/>
</dbReference>
<comment type="subunit">
    <text evidence="15">Interacts with COMP.</text>
</comment>
<feature type="binding site" evidence="17">
    <location>
        <position position="469"/>
    </location>
    <ligand>
        <name>Ca(2+)</name>
        <dbReference type="ChEBI" id="CHEBI:29108"/>
        <label>2</label>
    </ligand>
</feature>
<dbReference type="FunFam" id="2.20.100.10:FF:000005">
    <property type="entry name" value="ADAM metallopeptidase with thrombospondin type 1 motif 9"/>
    <property type="match status" value="2"/>
</dbReference>
<feature type="disulfide bond" evidence="18">
    <location>
        <begin position="569"/>
        <end position="606"/>
    </location>
</feature>
<feature type="binding site" evidence="17 19">
    <location>
        <position position="417"/>
    </location>
    <ligand>
        <name>Zn(2+)</name>
        <dbReference type="ChEBI" id="CHEBI:29105"/>
        <note>catalytic</note>
    </ligand>
</feature>
<evidence type="ECO:0000256" key="4">
    <source>
        <dbReference type="ARBA" id="ARBA00022670"/>
    </source>
</evidence>
<evidence type="ECO:0000256" key="6">
    <source>
        <dbReference type="ARBA" id="ARBA00022723"/>
    </source>
</evidence>
<evidence type="ECO:0000256" key="15">
    <source>
        <dbReference type="ARBA" id="ARBA00062682"/>
    </source>
</evidence>
<dbReference type="SMART" id="SM00209">
    <property type="entry name" value="TSP1"/>
    <property type="match status" value="8"/>
</dbReference>
<dbReference type="Pfam" id="PF19236">
    <property type="entry name" value="ADAMTS_CR_3"/>
    <property type="match status" value="1"/>
</dbReference>
<keyword evidence="2" id="KW-0964">Secreted</keyword>
<feature type="region of interest" description="Disordered" evidence="20">
    <location>
        <begin position="1020"/>
        <end position="1053"/>
    </location>
</feature>
<dbReference type="PROSITE" id="PS50092">
    <property type="entry name" value="TSP1"/>
    <property type="match status" value="7"/>
</dbReference>
<feature type="disulfide bond" evidence="18">
    <location>
        <begin position="584"/>
        <end position="596"/>
    </location>
</feature>
<dbReference type="Gene3D" id="3.40.1620.60">
    <property type="match status" value="1"/>
</dbReference>
<keyword evidence="13 18" id="KW-1015">Disulfide bond</keyword>
<dbReference type="SUPFAM" id="SSF55486">
    <property type="entry name" value="Metalloproteases ('zincins'), catalytic domain"/>
    <property type="match status" value="1"/>
</dbReference>
<dbReference type="FunFam" id="3.40.390.10:FF:000001">
    <property type="entry name" value="A disintegrin and metalloproteinase with thrombospondin motifs 1"/>
    <property type="match status" value="1"/>
</dbReference>
<evidence type="ECO:0000256" key="8">
    <source>
        <dbReference type="ARBA" id="ARBA00022737"/>
    </source>
</evidence>
<keyword evidence="5" id="KW-0165">Cleavage on pair of basic residues</keyword>
<feature type="disulfide bond" evidence="18">
    <location>
        <begin position="385"/>
        <end position="466"/>
    </location>
</feature>
<dbReference type="Pfam" id="PF17771">
    <property type="entry name" value="ADAMTS_CR_2"/>
    <property type="match status" value="1"/>
</dbReference>
<dbReference type="Pfam" id="PF01421">
    <property type="entry name" value="Reprolysin"/>
    <property type="match status" value="1"/>
</dbReference>
<dbReference type="FunFam" id="3.40.1620.60:FF:000004">
    <property type="entry name" value="A disintegrin and metalloproteinase with thrombospondin motifs 12"/>
    <property type="match status" value="1"/>
</dbReference>
<feature type="compositionally biased region" description="Basic and acidic residues" evidence="20">
    <location>
        <begin position="223"/>
        <end position="250"/>
    </location>
</feature>
<feature type="disulfide bond" evidence="18">
    <location>
        <begin position="493"/>
        <end position="516"/>
    </location>
</feature>
<evidence type="ECO:0000256" key="5">
    <source>
        <dbReference type="ARBA" id="ARBA00022685"/>
    </source>
</evidence>
<dbReference type="Proteomes" id="UP001108240">
    <property type="component" value="Unplaced"/>
</dbReference>
<keyword evidence="9" id="KW-0378">Hydrolase</keyword>
<dbReference type="GO" id="GO:0006508">
    <property type="term" value="P:proteolysis"/>
    <property type="evidence" value="ECO:0007669"/>
    <property type="project" value="UniProtKB-KW"/>
</dbReference>
<feature type="disulfide bond" evidence="18">
    <location>
        <begin position="366"/>
        <end position="373"/>
    </location>
</feature>
<evidence type="ECO:0000256" key="9">
    <source>
        <dbReference type="ARBA" id="ARBA00022801"/>
    </source>
</evidence>
<dbReference type="InterPro" id="IPR041645">
    <property type="entry name" value="ADAMTS_CR_2"/>
</dbReference>
<dbReference type="GO" id="GO:0046872">
    <property type="term" value="F:metal ion binding"/>
    <property type="evidence" value="ECO:0007669"/>
    <property type="project" value="UniProtKB-KW"/>
</dbReference>
<feature type="disulfide bond" evidence="18">
    <location>
        <begin position="535"/>
        <end position="546"/>
    </location>
</feature>
<accession>A0A9J8CKF5</accession>
<feature type="binding site" evidence="17">
    <location>
        <position position="466"/>
    </location>
    <ligand>
        <name>Ca(2+)</name>
        <dbReference type="ChEBI" id="CHEBI:29108"/>
        <label>1</label>
    </ligand>
</feature>
<dbReference type="InterPro" id="IPR050439">
    <property type="entry name" value="ADAMTS_ADAMTS-like"/>
</dbReference>
<evidence type="ECO:0000256" key="12">
    <source>
        <dbReference type="ARBA" id="ARBA00023145"/>
    </source>
</evidence>
<evidence type="ECO:0000259" key="21">
    <source>
        <dbReference type="PROSITE" id="PS50215"/>
    </source>
</evidence>
<dbReference type="GeneTree" id="ENSGT00940000155855"/>
<comment type="caution">
    <text evidence="19">Lacks conserved residue(s) required for the propagation of feature annotation.</text>
</comment>
<keyword evidence="6 17" id="KW-0479">Metal-binding</keyword>
<protein>
    <submittedName>
        <fullName evidence="22">ADAM metallopeptidase with thrombospondin type 1 motif, 12</fullName>
    </submittedName>
</protein>
<feature type="binding site" evidence="17 19">
    <location>
        <position position="411"/>
    </location>
    <ligand>
        <name>Zn(2+)</name>
        <dbReference type="ChEBI" id="CHEBI:29105"/>
        <note>catalytic</note>
    </ligand>
</feature>
<evidence type="ECO:0000256" key="14">
    <source>
        <dbReference type="ARBA" id="ARBA00023180"/>
    </source>
</evidence>
<evidence type="ECO:0000256" key="17">
    <source>
        <dbReference type="PIRSR" id="PIRSR613273-2"/>
    </source>
</evidence>
<comment type="cofactor">
    <cofactor evidence="17">
        <name>Zn(2+)</name>
        <dbReference type="ChEBI" id="CHEBI:29105"/>
    </cofactor>
    <text evidence="17">Binds 1 zinc ion per subunit.</text>
</comment>
<dbReference type="Gene3D" id="2.20.100.10">
    <property type="entry name" value="Thrombospondin type-1 (TSP1) repeat"/>
    <property type="match status" value="6"/>
</dbReference>
<feature type="binding site" evidence="17">
    <location>
        <position position="264"/>
    </location>
    <ligand>
        <name>Ca(2+)</name>
        <dbReference type="ChEBI" id="CHEBI:29108"/>
        <label>2</label>
    </ligand>
</feature>
<feature type="disulfide bond" evidence="18">
    <location>
        <begin position="511"/>
        <end position="541"/>
    </location>
</feature>
<feature type="disulfide bond" evidence="18">
    <location>
        <begin position="504"/>
        <end position="522"/>
    </location>
</feature>